<evidence type="ECO:0000256" key="8">
    <source>
        <dbReference type="PIRSR" id="PIRSR601548-4"/>
    </source>
</evidence>
<feature type="glycosylation site" description="N-linked (GlcNAc...) asparagine; partial" evidence="5">
    <location>
        <position position="56"/>
    </location>
</feature>
<dbReference type="InterPro" id="IPR001548">
    <property type="entry name" value="Peptidase_M2"/>
</dbReference>
<evidence type="ECO:0000256" key="3">
    <source>
        <dbReference type="ARBA" id="ARBA00023157"/>
    </source>
</evidence>
<protein>
    <recommendedName>
        <fullName evidence="11">Angiotensin-converting enzyme</fullName>
        <ecNumber evidence="11">3.4.-.-</ecNumber>
    </recommendedName>
</protein>
<dbReference type="PRINTS" id="PR00791">
    <property type="entry name" value="PEPDIPTASEA"/>
</dbReference>
<feature type="non-terminal residue" evidence="12">
    <location>
        <position position="1"/>
    </location>
</feature>
<organism evidence="12 13">
    <name type="scientific">Candidula unifasciata</name>
    <dbReference type="NCBI Taxonomy" id="100452"/>
    <lineage>
        <taxon>Eukaryota</taxon>
        <taxon>Metazoa</taxon>
        <taxon>Spiralia</taxon>
        <taxon>Lophotrochozoa</taxon>
        <taxon>Mollusca</taxon>
        <taxon>Gastropoda</taxon>
        <taxon>Heterobranchia</taxon>
        <taxon>Euthyneura</taxon>
        <taxon>Panpulmonata</taxon>
        <taxon>Eupulmonata</taxon>
        <taxon>Stylommatophora</taxon>
        <taxon>Helicina</taxon>
        <taxon>Helicoidea</taxon>
        <taxon>Geomitridae</taxon>
        <taxon>Candidula</taxon>
    </lineage>
</organism>
<dbReference type="PANTHER" id="PTHR10514:SF27">
    <property type="entry name" value="ANGIOTENSIN-CONVERTING ENZYME"/>
    <property type="match status" value="1"/>
</dbReference>
<keyword evidence="13" id="KW-1185">Reference proteome</keyword>
<keyword evidence="11" id="KW-0645">Protease</keyword>
<evidence type="ECO:0000256" key="6">
    <source>
        <dbReference type="PIRSR" id="PIRSR601548-2"/>
    </source>
</evidence>
<dbReference type="Gene3D" id="1.10.1370.30">
    <property type="match status" value="1"/>
</dbReference>
<comment type="caution">
    <text evidence="10">Lacks conserved residue(s) required for the propagation of feature annotation.</text>
</comment>
<keyword evidence="7 11" id="KW-0862">Zinc</keyword>
<keyword evidence="11" id="KW-0378">Hydrolase</keyword>
<proteinExistence type="inferred from homology"/>
<keyword evidence="7 11" id="KW-0479">Metal-binding</keyword>
<dbReference type="GO" id="GO:0005886">
    <property type="term" value="C:plasma membrane"/>
    <property type="evidence" value="ECO:0007669"/>
    <property type="project" value="TreeGrafter"/>
</dbReference>
<dbReference type="EC" id="3.4.-.-" evidence="11"/>
<dbReference type="GO" id="GO:0004180">
    <property type="term" value="F:carboxypeptidase activity"/>
    <property type="evidence" value="ECO:0007669"/>
    <property type="project" value="UniProtKB-KW"/>
</dbReference>
<feature type="binding site" evidence="6">
    <location>
        <position position="237"/>
    </location>
    <ligand>
        <name>chloride</name>
        <dbReference type="ChEBI" id="CHEBI:17996"/>
        <label>1</label>
    </ligand>
</feature>
<accession>A0A8S3ZIV4</accession>
<evidence type="ECO:0000256" key="7">
    <source>
        <dbReference type="PIRSR" id="PIRSR601548-3"/>
    </source>
</evidence>
<dbReference type="GO" id="GO:0008241">
    <property type="term" value="F:peptidyl-dipeptidase activity"/>
    <property type="evidence" value="ECO:0007669"/>
    <property type="project" value="InterPro"/>
</dbReference>
<gene>
    <name evidence="12" type="ORF">CUNI_LOCUS13626</name>
</gene>
<evidence type="ECO:0000256" key="11">
    <source>
        <dbReference type="RuleBase" id="RU361144"/>
    </source>
</evidence>
<dbReference type="PANTHER" id="PTHR10514">
    <property type="entry name" value="ANGIOTENSIN-CONVERTING ENZYME"/>
    <property type="match status" value="1"/>
</dbReference>
<evidence type="ECO:0000256" key="4">
    <source>
        <dbReference type="ARBA" id="ARBA00023180"/>
    </source>
</evidence>
<keyword evidence="3 8" id="KW-1015">Disulfide bond</keyword>
<comment type="caution">
    <text evidence="12">The sequence shown here is derived from an EMBL/GenBank/DDBJ whole genome shotgun (WGS) entry which is preliminary data.</text>
</comment>
<keyword evidence="11" id="KW-0482">Metalloprotease</keyword>
<comment type="cofactor">
    <cofactor evidence="11">
        <name>Zn(2+)</name>
        <dbReference type="ChEBI" id="CHEBI:29105"/>
    </cofactor>
    <text evidence="11">Binds 1 zinc ion per subunit.</text>
</comment>
<feature type="binding site" evidence="9">
    <location>
        <position position="126"/>
    </location>
    <ligand>
        <name>Zn(2+)</name>
        <dbReference type="ChEBI" id="CHEBI:29105"/>
        <label>2</label>
        <note>catalytic</note>
    </ligand>
</feature>
<evidence type="ECO:0000256" key="10">
    <source>
        <dbReference type="PROSITE-ProRule" id="PRU01355"/>
    </source>
</evidence>
<evidence type="ECO:0000313" key="13">
    <source>
        <dbReference type="Proteomes" id="UP000678393"/>
    </source>
</evidence>
<dbReference type="OrthoDB" id="10029630at2759"/>
<dbReference type="Proteomes" id="UP000678393">
    <property type="component" value="Unassembled WGS sequence"/>
</dbReference>
<keyword evidence="2" id="KW-0732">Signal</keyword>
<keyword evidence="11" id="KW-0121">Carboxypeptidase</keyword>
<feature type="disulfide bond" evidence="8 10">
    <location>
        <begin position="67"/>
        <end position="85"/>
    </location>
</feature>
<sequence>TTENWADIYKLVIPFKNKSSFDVTSEMNFTIFRMIKTAENFLTSLGLQQMVPTFWNRSRLTAEEGWCYPIAVDFFDGKDFRIQICTVITHSSFIELHRLMGQAAYMMEYKDQPVVYRESANPAFLEAIGNMIALSYQSPEHLKRLNLADDIPTDYETDINFLMSVALKTLAGLPYAYLLETWRWSVFGGNITEENYNKEWWRLRCELQGVSPPVSRSESDFDPASDGYISLDEPRIRYFLGTILQFQFYKAACKAAQHDRPLHKCDISGSAEAGNKLRSMMKLGSSQHWRVALKQFTGSSQVDIGPLLEYFQPLTQFLEKKNGKNIGSNSRC</sequence>
<evidence type="ECO:0000256" key="9">
    <source>
        <dbReference type="PIRSR" id="PIRSR601548-8"/>
    </source>
</evidence>
<dbReference type="Pfam" id="PF01401">
    <property type="entry name" value="Peptidase_M2"/>
    <property type="match status" value="1"/>
</dbReference>
<dbReference type="EMBL" id="CAJHNH020002910">
    <property type="protein sequence ID" value="CAG5128068.1"/>
    <property type="molecule type" value="Genomic_DNA"/>
</dbReference>
<dbReference type="PROSITE" id="PS52011">
    <property type="entry name" value="PEPTIDASE_M2"/>
    <property type="match status" value="1"/>
</dbReference>
<evidence type="ECO:0000256" key="2">
    <source>
        <dbReference type="ARBA" id="ARBA00022729"/>
    </source>
</evidence>
<evidence type="ECO:0000256" key="1">
    <source>
        <dbReference type="ARBA" id="ARBA00008139"/>
    </source>
</evidence>
<reference evidence="12" key="1">
    <citation type="submission" date="2021-04" db="EMBL/GenBank/DDBJ databases">
        <authorList>
            <consortium name="Molecular Ecology Group"/>
        </authorList>
    </citation>
    <scope>NUCLEOTIDE SEQUENCE</scope>
</reference>
<name>A0A8S3ZIV4_9EUPU</name>
<dbReference type="SUPFAM" id="SSF55486">
    <property type="entry name" value="Metalloproteases ('zincins'), catalytic domain"/>
    <property type="match status" value="1"/>
</dbReference>
<dbReference type="AlphaFoldDB" id="A0A8S3ZIV4"/>
<comment type="similarity">
    <text evidence="1 10 11">Belongs to the peptidase M2 family.</text>
</comment>
<evidence type="ECO:0000313" key="12">
    <source>
        <dbReference type="EMBL" id="CAG5128068.1"/>
    </source>
</evidence>
<keyword evidence="4 5" id="KW-0325">Glycoprotein</keyword>
<feature type="disulfide bond" evidence="8">
    <location>
        <begin position="253"/>
        <end position="265"/>
    </location>
</feature>
<evidence type="ECO:0000256" key="5">
    <source>
        <dbReference type="PIRSR" id="PIRSR601548-10"/>
    </source>
</evidence>
<dbReference type="GO" id="GO:0008237">
    <property type="term" value="F:metallopeptidase activity"/>
    <property type="evidence" value="ECO:0007669"/>
    <property type="project" value="UniProtKB-KW"/>
</dbReference>
<dbReference type="CDD" id="cd06461">
    <property type="entry name" value="M2_ACE"/>
    <property type="match status" value="1"/>
</dbReference>
<dbReference type="GO" id="GO:0006508">
    <property type="term" value="P:proteolysis"/>
    <property type="evidence" value="ECO:0007669"/>
    <property type="project" value="UniProtKB-KW"/>
</dbReference>
<feature type="binding site" evidence="7">
    <location>
        <position position="126"/>
    </location>
    <ligand>
        <name>Zn(2+)</name>
        <dbReference type="ChEBI" id="CHEBI:29105"/>
        <label>1</label>
        <note>catalytic</note>
    </ligand>
</feature>
<dbReference type="GO" id="GO:0046872">
    <property type="term" value="F:metal ion binding"/>
    <property type="evidence" value="ECO:0007669"/>
    <property type="project" value="UniProtKB-KW"/>
</dbReference>